<proteinExistence type="inferred from homology"/>
<reference evidence="9 10" key="1">
    <citation type="journal article" date="1998" name="Science">
        <title>Genome sequence of the nematode C. elegans: a platform for investigating biology.</title>
        <authorList>
            <consortium name="The C. elegans sequencing consortium"/>
            <person name="Sulson J.E."/>
            <person name="Waterston R."/>
        </authorList>
    </citation>
    <scope>NUCLEOTIDE SEQUENCE [LARGE SCALE GENOMIC DNA]</scope>
    <source>
        <strain evidence="9 10">Bristol N2</strain>
    </source>
</reference>
<keyword evidence="7" id="KW-0472">Membrane</keyword>
<organism evidence="9 10">
    <name type="scientific">Caenorhabditis elegans</name>
    <dbReference type="NCBI Taxonomy" id="6239"/>
    <lineage>
        <taxon>Eukaryota</taxon>
        <taxon>Metazoa</taxon>
        <taxon>Ecdysozoa</taxon>
        <taxon>Nematoda</taxon>
        <taxon>Chromadorea</taxon>
        <taxon>Rhabditida</taxon>
        <taxon>Rhabditina</taxon>
        <taxon>Rhabditomorpha</taxon>
        <taxon>Rhabditoidea</taxon>
        <taxon>Rhabditidae</taxon>
        <taxon>Peloderinae</taxon>
        <taxon>Caenorhabditis</taxon>
    </lineage>
</organism>
<dbReference type="OrthoDB" id="5777994at2759"/>
<dbReference type="STRING" id="6239.C14C6.8.1"/>
<dbReference type="PIR" id="T32695">
    <property type="entry name" value="T32695"/>
</dbReference>
<evidence type="ECO:0000256" key="1">
    <source>
        <dbReference type="ARBA" id="ARBA00004167"/>
    </source>
</evidence>
<evidence type="ECO:0000256" key="6">
    <source>
        <dbReference type="ARBA" id="ARBA00022989"/>
    </source>
</evidence>
<dbReference type="CAZy" id="GT92">
    <property type="family name" value="Glycosyltransferase Family 92"/>
</dbReference>
<dbReference type="UCSC" id="C14C6.8">
    <property type="organism name" value="c. elegans"/>
</dbReference>
<dbReference type="KEGG" id="cel:CELE_C14C6.8"/>
<dbReference type="GO" id="GO:0016020">
    <property type="term" value="C:membrane"/>
    <property type="evidence" value="ECO:0007669"/>
    <property type="project" value="UniProtKB-SubCell"/>
</dbReference>
<evidence type="ECO:0000256" key="3">
    <source>
        <dbReference type="ARBA" id="ARBA00022676"/>
    </source>
</evidence>
<dbReference type="EC" id="2.4.1.-" evidence="8"/>
<dbReference type="OMA" id="VNINIGF"/>
<evidence type="ECO:0000313" key="10">
    <source>
        <dbReference type="Proteomes" id="UP000001940"/>
    </source>
</evidence>
<sequence>MEREGLLGDVKDHQSSSQIPRRLAVITVLAFLIFLGIRNTITDLTPSTIAMNKTLPAESIFNITSSEVEDPLFAYNSSDCPYEEWNQVTTTIIPNTEVHDKWMRTWKPIDEPFLYHTKPSAMSAFAQKDQISVALTSTNLINSTMYCRYYDCRRKEISDPFQSIIFHKSTVFCARRPNAKYIAVSLTLDEIPDYSVPIVPRIGNPPHYFTICMAPLYGDEPKFLQIVDFIEYHKLQGATFFHIYLRNVTDYDRMMLDEYVKTGDIEIIKMHDHFWRADYMWHEVQINDCHHRSKYFSKWTALIDIDERLEIRNEQFKTVVDYLDSIHNASVANLHFRVKWVMKHNNTPARYENDAQLTDEMLFCKFRNTSRLGELWDQPKCIIRPENVAIMTIHGPLAMYKGETITLVNINIGFIRHYRSVEQRVFPGALDRMMSHAPFNILPIEQWVEQNLTKNILSRVKLVYDIVDVSCEEKIKMYSIENVTAPCSIGKQDLFTKL</sequence>
<evidence type="ECO:0000256" key="5">
    <source>
        <dbReference type="ARBA" id="ARBA00022692"/>
    </source>
</evidence>
<dbReference type="WormBase" id="C14C6.8">
    <property type="protein sequence ID" value="CE48317"/>
    <property type="gene ID" value="WBGene00015762"/>
</dbReference>
<keyword evidence="5" id="KW-0812">Transmembrane</keyword>
<dbReference type="Proteomes" id="UP000001940">
    <property type="component" value="Chromosome V"/>
</dbReference>
<name>O44672_CAEEL</name>
<dbReference type="RefSeq" id="NP_503243.3">
    <property type="nucleotide sequence ID" value="NM_070842.3"/>
</dbReference>
<accession>O44672</accession>
<evidence type="ECO:0000256" key="2">
    <source>
        <dbReference type="ARBA" id="ARBA00007647"/>
    </source>
</evidence>
<evidence type="ECO:0000313" key="9">
    <source>
        <dbReference type="EMBL" id="CCD64464.2"/>
    </source>
</evidence>
<dbReference type="AGR" id="WB:WBGene00015762"/>
<dbReference type="PANTHER" id="PTHR21461:SF8">
    <property type="entry name" value="DOLICHYL-PHOSPHATE-MANNOSE--PROTEIN MANNOSYLTRANSFERASE-RELATED"/>
    <property type="match status" value="1"/>
</dbReference>
<evidence type="ECO:0000256" key="8">
    <source>
        <dbReference type="RuleBase" id="RU366017"/>
    </source>
</evidence>
<evidence type="ECO:0000313" key="11">
    <source>
        <dbReference type="WormBase" id="C14C6.8"/>
    </source>
</evidence>
<dbReference type="eggNOG" id="KOG4735">
    <property type="taxonomic scope" value="Eukaryota"/>
</dbReference>
<gene>
    <name evidence="9 11" type="ORF">C14C6.8</name>
    <name evidence="9" type="ORF">CELE_C14C6.8</name>
</gene>
<comment type="similarity">
    <text evidence="2 8">Belongs to the glycosyltransferase 92 family.</text>
</comment>
<dbReference type="Pfam" id="PF01697">
    <property type="entry name" value="Glyco_transf_92"/>
    <property type="match status" value="1"/>
</dbReference>
<evidence type="ECO:0000256" key="7">
    <source>
        <dbReference type="ARBA" id="ARBA00023136"/>
    </source>
</evidence>
<dbReference type="AlphaFoldDB" id="O44672"/>
<keyword evidence="6" id="KW-1133">Transmembrane helix</keyword>
<dbReference type="PaxDb" id="6239-C14C6.8"/>
<evidence type="ECO:0000256" key="4">
    <source>
        <dbReference type="ARBA" id="ARBA00022679"/>
    </source>
</evidence>
<dbReference type="EMBL" id="BX284605">
    <property type="protein sequence ID" value="CCD64464.2"/>
    <property type="molecule type" value="Genomic_DNA"/>
</dbReference>
<protein>
    <recommendedName>
        <fullName evidence="8">Glycosyltransferase family 92 protein</fullName>
        <ecNumber evidence="8">2.4.1.-</ecNumber>
    </recommendedName>
</protein>
<dbReference type="InterPro" id="IPR008166">
    <property type="entry name" value="Glyco_transf_92"/>
</dbReference>
<dbReference type="HOGENOM" id="CLU_008031_2_0_1"/>
<dbReference type="InParanoid" id="O44672"/>
<keyword evidence="10" id="KW-1185">Reference proteome</keyword>
<dbReference type="PANTHER" id="PTHR21461">
    <property type="entry name" value="GLYCOSYLTRANSFERASE FAMILY 92 PROTEIN"/>
    <property type="match status" value="1"/>
</dbReference>
<keyword evidence="4 8" id="KW-0808">Transferase</keyword>
<comment type="subcellular location">
    <subcellularLocation>
        <location evidence="1">Membrane</location>
        <topology evidence="1">Single-pass membrane protein</topology>
    </subcellularLocation>
</comment>
<keyword evidence="3 8" id="KW-0328">Glycosyltransferase</keyword>
<dbReference type="GO" id="GO:0005737">
    <property type="term" value="C:cytoplasm"/>
    <property type="evidence" value="ECO:0000318"/>
    <property type="project" value="GO_Central"/>
</dbReference>
<dbReference type="CTD" id="182604"/>
<dbReference type="GeneID" id="182604"/>
<dbReference type="FunCoup" id="O44672">
    <property type="interactions" value="21"/>
</dbReference>
<dbReference type="GO" id="GO:0016757">
    <property type="term" value="F:glycosyltransferase activity"/>
    <property type="evidence" value="ECO:0000318"/>
    <property type="project" value="GO_Central"/>
</dbReference>